<dbReference type="OrthoDB" id="272303at2759"/>
<evidence type="ECO:0000256" key="1">
    <source>
        <dbReference type="ARBA" id="ARBA00004251"/>
    </source>
</evidence>
<dbReference type="Pfam" id="PF10699">
    <property type="entry name" value="HAP2-GCS1"/>
    <property type="match status" value="1"/>
</dbReference>
<feature type="chain" id="PRO_5035329516" evidence="12">
    <location>
        <begin position="22"/>
        <end position="809"/>
    </location>
</feature>
<dbReference type="GO" id="GO:0008289">
    <property type="term" value="F:lipid binding"/>
    <property type="evidence" value="ECO:0007669"/>
    <property type="project" value="UniProtKB-KW"/>
</dbReference>
<feature type="domain" description="Generative cell specific-1/HAP2" evidence="13">
    <location>
        <begin position="48"/>
        <end position="525"/>
    </location>
</feature>
<evidence type="ECO:0000259" key="13">
    <source>
        <dbReference type="Pfam" id="PF10699"/>
    </source>
</evidence>
<evidence type="ECO:0000256" key="4">
    <source>
        <dbReference type="ARBA" id="ARBA00022692"/>
    </source>
</evidence>
<evidence type="ECO:0000256" key="6">
    <source>
        <dbReference type="ARBA" id="ARBA00022989"/>
    </source>
</evidence>
<comment type="subcellular location">
    <subcellularLocation>
        <location evidence="1">Cell membrane</location>
        <topology evidence="1">Single-pass type I membrane protein</topology>
    </subcellularLocation>
</comment>
<name>A0A8J6B1T5_9EUKA</name>
<keyword evidence="6 11" id="KW-1133">Transmembrane helix</keyword>
<keyword evidence="8 11" id="KW-0472">Membrane</keyword>
<evidence type="ECO:0000256" key="5">
    <source>
        <dbReference type="ARBA" id="ARBA00022729"/>
    </source>
</evidence>
<dbReference type="GO" id="GO:0005886">
    <property type="term" value="C:plasma membrane"/>
    <property type="evidence" value="ECO:0007669"/>
    <property type="project" value="UniProtKB-SubCell"/>
</dbReference>
<dbReference type="AlphaFoldDB" id="A0A8J6B1T5"/>
<dbReference type="InterPro" id="IPR040326">
    <property type="entry name" value="HAP2/GCS1"/>
</dbReference>
<evidence type="ECO:0000256" key="7">
    <source>
        <dbReference type="ARBA" id="ARBA00023121"/>
    </source>
</evidence>
<protein>
    <submittedName>
        <fullName evidence="14">HAPLESS, HAP2</fullName>
    </submittedName>
</protein>
<accession>A0A8J6B1T5</accession>
<reference evidence="14" key="1">
    <citation type="submission" date="2021-05" db="EMBL/GenBank/DDBJ databases">
        <title>A free-living protist that lacks canonical eukaryotic 1 DNA replication and segregation systems.</title>
        <authorList>
            <person name="Salas-Leiva D.E."/>
            <person name="Tromer E.C."/>
            <person name="Curtis B.A."/>
            <person name="Jerlstrom-Hultqvist J."/>
            <person name="Kolisko M."/>
            <person name="Yi Z."/>
            <person name="Salas-Leiva J.S."/>
            <person name="Gallot-Lavallee L."/>
            <person name="Kops G.J.P.L."/>
            <person name="Archibald J.M."/>
            <person name="Simpson A.G.B."/>
            <person name="Roger A.J."/>
        </authorList>
    </citation>
    <scope>NUCLEOTIDE SEQUENCE</scope>
    <source>
        <strain evidence="14">BICM</strain>
    </source>
</reference>
<keyword evidence="15" id="KW-1185">Reference proteome</keyword>
<gene>
    <name evidence="14" type="ORF">J8273_7461</name>
</gene>
<dbReference type="InterPro" id="IPR018928">
    <property type="entry name" value="HAP2/GCS1_dom"/>
</dbReference>
<evidence type="ECO:0000256" key="10">
    <source>
        <dbReference type="ARBA" id="ARBA00023279"/>
    </source>
</evidence>
<evidence type="ECO:0000256" key="9">
    <source>
        <dbReference type="ARBA" id="ARBA00023157"/>
    </source>
</evidence>
<evidence type="ECO:0000256" key="3">
    <source>
        <dbReference type="ARBA" id="ARBA00022475"/>
    </source>
</evidence>
<feature type="transmembrane region" description="Helical" evidence="11">
    <location>
        <begin position="526"/>
        <end position="551"/>
    </location>
</feature>
<comment type="caution">
    <text evidence="14">The sequence shown here is derived from an EMBL/GenBank/DDBJ whole genome shotgun (WGS) entry which is preliminary data.</text>
</comment>
<organism evidence="14 15">
    <name type="scientific">Carpediemonas membranifera</name>
    <dbReference type="NCBI Taxonomy" id="201153"/>
    <lineage>
        <taxon>Eukaryota</taxon>
        <taxon>Metamonada</taxon>
        <taxon>Carpediemonas-like organisms</taxon>
        <taxon>Carpediemonas</taxon>
    </lineage>
</organism>
<dbReference type="EMBL" id="JAHDYR010000062">
    <property type="protein sequence ID" value="KAG9391187.1"/>
    <property type="molecule type" value="Genomic_DNA"/>
</dbReference>
<evidence type="ECO:0000313" key="14">
    <source>
        <dbReference type="EMBL" id="KAG9391187.1"/>
    </source>
</evidence>
<evidence type="ECO:0000256" key="11">
    <source>
        <dbReference type="SAM" id="Phobius"/>
    </source>
</evidence>
<dbReference type="PANTHER" id="PTHR31764">
    <property type="entry name" value="PROTEIN HAPLESS 2"/>
    <property type="match status" value="1"/>
</dbReference>
<evidence type="ECO:0000256" key="2">
    <source>
        <dbReference type="ARBA" id="ARBA00010929"/>
    </source>
</evidence>
<feature type="signal peptide" evidence="12">
    <location>
        <begin position="1"/>
        <end position="21"/>
    </location>
</feature>
<evidence type="ECO:0000256" key="12">
    <source>
        <dbReference type="SAM" id="SignalP"/>
    </source>
</evidence>
<dbReference type="GO" id="GO:0007338">
    <property type="term" value="P:single fertilization"/>
    <property type="evidence" value="ECO:0007669"/>
    <property type="project" value="UniProtKB-KW"/>
</dbReference>
<evidence type="ECO:0000313" key="15">
    <source>
        <dbReference type="Proteomes" id="UP000717585"/>
    </source>
</evidence>
<sequence length="809" mass="85401">MPLLQPKHFILIVLLIGTCVCSTLLSATVLNQCTSYSTRDGRDGSEECIDKVRLYFNVDSSDTNTITVTGASDTDGNSYDTSEYISVKCSLSSSSHLYTLKDTGKLYDAQISETMYTYSLFSTQCSDSLSDYSCPEVRASIMEDGSETQVVVAAGRGRCCDISCLLSSVASNDCRYTGFGLTVNTNVVTSVAHCPVLSGKYYDGSLIYSRNQVAGVDCLLLIGDESVTASVSIASKTASESNVTMTLQSVGGDDAIDYTGRYLLVPHEGAYYSSDILIVPSDYMCKAGEVNCIGSVPDFLEAYREQAGFCSSKVGTGLNNQIADLINKDTTAIQQGDLPEFMRCINEDCSIIPSGLSVAADMSVKITVDIEGHGLFESTTVSYASITEAEGSSFTEGTGVGTIACSVTNEGSLDSTYVLSVSECDLDGLAMPDSQTATIAAGESKSFQFEVALIDIDQSVSITCSVLLQAASTAEELDSASVVLEATDLEKTTFSGGGSVLPDWALNLPYLTDLTGSVCSSVFSCIIGGAGFLAVAVVLVLVCLCAARFIVPKLFKTAASTSSSIVSSSISSSISGFSSGAKFSAHGGSTLLGRSVKGSATGFFRTGARLRGRFRRHKEPQSVADSYISGIPQTPNPHSPAINDGYISGSSFSFRVGRTPSPVAVCSHRPRQSSTLGDRSVSMFSSGNLGTSSFGISTERRVTGVTGLESQIRAGRLVGGARYRIQIDISGIVGDDVDPLTASLRVESGAQDLSPTEPLTSQLQIDLGNGHAKTLTLESLARRIDALANRHQVMDTSRVPIYIHEQTRD</sequence>
<keyword evidence="4 11" id="KW-0812">Transmembrane</keyword>
<dbReference type="PANTHER" id="PTHR31764:SF0">
    <property type="entry name" value="GENERATIVE CELL SPECIFIC-1_HAP2 DOMAIN-CONTAINING PROTEIN"/>
    <property type="match status" value="1"/>
</dbReference>
<keyword evidence="3" id="KW-1003">Cell membrane</keyword>
<keyword evidence="5 12" id="KW-0732">Signal</keyword>
<keyword evidence="9" id="KW-1015">Disulfide bond</keyword>
<comment type="similarity">
    <text evidence="2">Belongs to the HAP2/GCS1 family.</text>
</comment>
<keyword evidence="7" id="KW-0446">Lipid-binding</keyword>
<proteinExistence type="inferred from homology"/>
<keyword evidence="10" id="KW-0278">Fertilization</keyword>
<dbReference type="Proteomes" id="UP000717585">
    <property type="component" value="Unassembled WGS sequence"/>
</dbReference>
<evidence type="ECO:0000256" key="8">
    <source>
        <dbReference type="ARBA" id="ARBA00023136"/>
    </source>
</evidence>